<evidence type="ECO:0000256" key="3">
    <source>
        <dbReference type="SAM" id="SignalP"/>
    </source>
</evidence>
<dbReference type="Pfam" id="PF03265">
    <property type="entry name" value="DNase_II"/>
    <property type="match status" value="1"/>
</dbReference>
<evidence type="ECO:0000256" key="2">
    <source>
        <dbReference type="ARBA" id="ARBA00022801"/>
    </source>
</evidence>
<reference evidence="4" key="1">
    <citation type="submission" date="2019-07" db="EMBL/GenBank/DDBJ databases">
        <title>Annotation for the trematode Paragonimus miyazaki's.</title>
        <authorList>
            <person name="Choi Y.-J."/>
        </authorList>
    </citation>
    <scope>NUCLEOTIDE SEQUENCE</scope>
    <source>
        <strain evidence="4">Japan</strain>
    </source>
</reference>
<evidence type="ECO:0000313" key="5">
    <source>
        <dbReference type="Proteomes" id="UP000822476"/>
    </source>
</evidence>
<dbReference type="EMBL" id="JTDE01022110">
    <property type="protein sequence ID" value="KAF7232055.1"/>
    <property type="molecule type" value="Genomic_DNA"/>
</dbReference>
<evidence type="ECO:0000256" key="1">
    <source>
        <dbReference type="ARBA" id="ARBA00007527"/>
    </source>
</evidence>
<feature type="chain" id="PRO_5035775030" evidence="3">
    <location>
        <begin position="25"/>
        <end position="358"/>
    </location>
</feature>
<evidence type="ECO:0000313" key="4">
    <source>
        <dbReference type="EMBL" id="KAF7232055.1"/>
    </source>
</evidence>
<dbReference type="AlphaFoldDB" id="A0A8S9YDQ3"/>
<name>A0A8S9YDQ3_9TREM</name>
<comment type="caution">
    <text evidence="4">The sequence shown here is derived from an EMBL/GenBank/DDBJ whole genome shotgun (WGS) entry which is preliminary data.</text>
</comment>
<gene>
    <name evidence="4" type="ORF">EG68_10113</name>
</gene>
<accession>A0A8S9YDQ3</accession>
<dbReference type="GO" id="GO:0006309">
    <property type="term" value="P:apoptotic DNA fragmentation"/>
    <property type="evidence" value="ECO:0007669"/>
    <property type="project" value="TreeGrafter"/>
</dbReference>
<feature type="signal peptide" evidence="3">
    <location>
        <begin position="1"/>
        <end position="24"/>
    </location>
</feature>
<proteinExistence type="inferred from homology"/>
<dbReference type="PANTHER" id="PTHR10858">
    <property type="entry name" value="DEOXYRIBONUCLEASE II"/>
    <property type="match status" value="1"/>
</dbReference>
<dbReference type="CDD" id="cd09121">
    <property type="entry name" value="PLDc_DNaseII_2"/>
    <property type="match status" value="1"/>
</dbReference>
<dbReference type="Proteomes" id="UP000822476">
    <property type="component" value="Unassembled WGS sequence"/>
</dbReference>
<dbReference type="PANTHER" id="PTHR10858:SF23">
    <property type="entry name" value="DEOXYRIBONUCLEASE II"/>
    <property type="match status" value="1"/>
</dbReference>
<comment type="similarity">
    <text evidence="1">Belongs to the DNase II family.</text>
</comment>
<organism evidence="4 5">
    <name type="scientific">Paragonimus skrjabini miyazakii</name>
    <dbReference type="NCBI Taxonomy" id="59628"/>
    <lineage>
        <taxon>Eukaryota</taxon>
        <taxon>Metazoa</taxon>
        <taxon>Spiralia</taxon>
        <taxon>Lophotrochozoa</taxon>
        <taxon>Platyhelminthes</taxon>
        <taxon>Trematoda</taxon>
        <taxon>Digenea</taxon>
        <taxon>Plagiorchiida</taxon>
        <taxon>Troglotremata</taxon>
        <taxon>Troglotrematidae</taxon>
        <taxon>Paragonimus</taxon>
    </lineage>
</organism>
<sequence length="358" mass="41004">MLRCRELFLASMMMAILLSGKVLHRYVDFCPRFIGYKFPSGYKYAVLIPGSTSWNKSVKYIHQDGMMKNTFESMYRLNDSPNSFYGMYNDEKPDELLLTSRYWWGHMKGALGFELGKGGFWLIHSIPKLSEETGTYKYPRTGRVYGQHFFCVSLPDAYVAQIVTQLTIARPLFQDTYLAPKLAELYPNLSLLLNNSLVRSTPHSVVNLSSAHGSLKMKHFSKSHAYGYDLYSDLVAFDLMLDLEVESWRHGDNLPSLCAPNKPSIFNVLFLNFQDVKVNFSSYNDHSKWAITLPYGKLSQSDHMWVCLGDINRQYSQFSRGGGTMCVQNNGIWSAFRSLIFEVEPCPISWPPYGPRIV</sequence>
<keyword evidence="3" id="KW-0732">Signal</keyword>
<keyword evidence="5" id="KW-1185">Reference proteome</keyword>
<dbReference type="OrthoDB" id="10261598at2759"/>
<keyword evidence="2" id="KW-0378">Hydrolase</keyword>
<protein>
    <submittedName>
        <fullName evidence="4">Uncharacterized protein</fullName>
    </submittedName>
</protein>
<dbReference type="InterPro" id="IPR004947">
    <property type="entry name" value="DNase_II"/>
</dbReference>
<dbReference type="GO" id="GO:0004531">
    <property type="term" value="F:deoxyribonuclease II activity"/>
    <property type="evidence" value="ECO:0007669"/>
    <property type="project" value="InterPro"/>
</dbReference>